<organism evidence="1 2">
    <name type="scientific">Spirosoma endophyticum</name>
    <dbReference type="NCBI Taxonomy" id="662367"/>
    <lineage>
        <taxon>Bacteria</taxon>
        <taxon>Pseudomonadati</taxon>
        <taxon>Bacteroidota</taxon>
        <taxon>Cytophagia</taxon>
        <taxon>Cytophagales</taxon>
        <taxon>Cytophagaceae</taxon>
        <taxon>Spirosoma</taxon>
    </lineage>
</organism>
<protein>
    <submittedName>
        <fullName evidence="1">Uncharacterized protein</fullName>
    </submittedName>
</protein>
<dbReference type="Proteomes" id="UP000198598">
    <property type="component" value="Unassembled WGS sequence"/>
</dbReference>
<dbReference type="EMBL" id="FOLQ01000012">
    <property type="protein sequence ID" value="SFE30408.1"/>
    <property type="molecule type" value="Genomic_DNA"/>
</dbReference>
<gene>
    <name evidence="1" type="ORF">SAMN05216167_112104</name>
</gene>
<sequence>MESPKKSPATDLDRLKEADQKSVQLFWKIKHF</sequence>
<dbReference type="STRING" id="662367.SAMN05216167_112104"/>
<keyword evidence="2" id="KW-1185">Reference proteome</keyword>
<accession>A0A1I1ZGG1</accession>
<name>A0A1I1ZGG1_9BACT</name>
<dbReference type="AlphaFoldDB" id="A0A1I1ZGG1"/>
<reference evidence="1 2" key="1">
    <citation type="submission" date="2016-10" db="EMBL/GenBank/DDBJ databases">
        <authorList>
            <person name="de Groot N.N."/>
        </authorList>
    </citation>
    <scope>NUCLEOTIDE SEQUENCE [LARGE SCALE GENOMIC DNA]</scope>
    <source>
        <strain evidence="1 2">DSM 26130</strain>
    </source>
</reference>
<evidence type="ECO:0000313" key="2">
    <source>
        <dbReference type="Proteomes" id="UP000198598"/>
    </source>
</evidence>
<evidence type="ECO:0000313" key="1">
    <source>
        <dbReference type="EMBL" id="SFE30408.1"/>
    </source>
</evidence>
<proteinExistence type="predicted"/>